<feature type="region of interest" description="Disordered" evidence="1">
    <location>
        <begin position="396"/>
        <end position="429"/>
    </location>
</feature>
<dbReference type="EMBL" id="KQ980791">
    <property type="protein sequence ID" value="KYN13122.1"/>
    <property type="molecule type" value="Genomic_DNA"/>
</dbReference>
<reference evidence="4 5" key="1">
    <citation type="submission" date="2015-09" db="EMBL/GenBank/DDBJ databases">
        <title>Trachymyrmex cornetzi WGS genome.</title>
        <authorList>
            <person name="Nygaard S."/>
            <person name="Hu H."/>
            <person name="Boomsma J."/>
            <person name="Zhang G."/>
        </authorList>
    </citation>
    <scope>NUCLEOTIDE SEQUENCE [LARGE SCALE GENOMIC DNA]</scope>
    <source>
        <strain evidence="4">Tcor2-1</strain>
        <tissue evidence="4">Whole body</tissue>
    </source>
</reference>
<feature type="compositionally biased region" description="Polar residues" evidence="1">
    <location>
        <begin position="412"/>
        <end position="424"/>
    </location>
</feature>
<evidence type="ECO:0000313" key="5">
    <source>
        <dbReference type="Proteomes" id="UP000078492"/>
    </source>
</evidence>
<feature type="domain" description="DUF4773" evidence="3">
    <location>
        <begin position="72"/>
        <end position="186"/>
    </location>
</feature>
<keyword evidence="5" id="KW-1185">Reference proteome</keyword>
<protein>
    <recommendedName>
        <fullName evidence="3">DUF4773 domain-containing protein</fullName>
    </recommendedName>
</protein>
<evidence type="ECO:0000259" key="3">
    <source>
        <dbReference type="Pfam" id="PF15998"/>
    </source>
</evidence>
<feature type="signal peptide" evidence="2">
    <location>
        <begin position="1"/>
        <end position="22"/>
    </location>
</feature>
<feature type="compositionally biased region" description="Low complexity" evidence="1">
    <location>
        <begin position="396"/>
        <end position="411"/>
    </location>
</feature>
<name>A0A151IXT6_9HYME</name>
<feature type="chain" id="PRO_5007582425" description="DUF4773 domain-containing protein" evidence="2">
    <location>
        <begin position="23"/>
        <end position="447"/>
    </location>
</feature>
<sequence>MNAACWLIIVLVQSCLVPELRADESFTTKKIINNELEDLSKSREGLEQVKILLRQVSNSSASENDTVTINRPCQCNGGVCSCCSRILYNTWKQKACVNITYDPDEFSFTANIMMNDRILYTRTVSGKNPRPICVPVPRLPIRACVRFYNIYFQGRNIHLCLNMEGKFQDTTLFKINLDCLRFGSNGLALLKPEDGGGLGQVELFPEDAHNTIACDSILYTRRTECERQKAFSLKRAVTGTHTGISRGFLIYRTISITRQSCNCSTSFSCSCCQSVMILYTKERKNLCVNFTYQGNGLNVDVTLSSDRISTRTVTNFQAFQFCEFVPGCLFSTACINVLELNQSATSITACPRLDIYAKKRLWQINYDCISILTELPMMSTDDIDDTMRMTDMTIEETSSAESRQSTSSESTIVQTSEMNVTETNGRPEEAEDITEISEIFEEIIPIK</sequence>
<evidence type="ECO:0000256" key="1">
    <source>
        <dbReference type="SAM" id="MobiDB-lite"/>
    </source>
</evidence>
<dbReference type="InterPro" id="IPR031941">
    <property type="entry name" value="DUF4773"/>
</dbReference>
<feature type="domain" description="DUF4773" evidence="3">
    <location>
        <begin position="261"/>
        <end position="371"/>
    </location>
</feature>
<gene>
    <name evidence="4" type="ORF">ALC57_14680</name>
</gene>
<dbReference type="Pfam" id="PF15998">
    <property type="entry name" value="DUF4773"/>
    <property type="match status" value="2"/>
</dbReference>
<keyword evidence="2" id="KW-0732">Signal</keyword>
<dbReference type="PANTHER" id="PTHR36299">
    <property type="entry name" value="AGAP008005-PA"/>
    <property type="match status" value="1"/>
</dbReference>
<accession>A0A151IXT6</accession>
<dbReference type="Proteomes" id="UP000078492">
    <property type="component" value="Unassembled WGS sequence"/>
</dbReference>
<dbReference type="PANTHER" id="PTHR36299:SF4">
    <property type="entry name" value="GH07892P-RELATED"/>
    <property type="match status" value="1"/>
</dbReference>
<evidence type="ECO:0000256" key="2">
    <source>
        <dbReference type="SAM" id="SignalP"/>
    </source>
</evidence>
<evidence type="ECO:0000313" key="4">
    <source>
        <dbReference type="EMBL" id="KYN13122.1"/>
    </source>
</evidence>
<organism evidence="4 5">
    <name type="scientific">Trachymyrmex cornetzi</name>
    <dbReference type="NCBI Taxonomy" id="471704"/>
    <lineage>
        <taxon>Eukaryota</taxon>
        <taxon>Metazoa</taxon>
        <taxon>Ecdysozoa</taxon>
        <taxon>Arthropoda</taxon>
        <taxon>Hexapoda</taxon>
        <taxon>Insecta</taxon>
        <taxon>Pterygota</taxon>
        <taxon>Neoptera</taxon>
        <taxon>Endopterygota</taxon>
        <taxon>Hymenoptera</taxon>
        <taxon>Apocrita</taxon>
        <taxon>Aculeata</taxon>
        <taxon>Formicoidea</taxon>
        <taxon>Formicidae</taxon>
        <taxon>Myrmicinae</taxon>
        <taxon>Trachymyrmex</taxon>
    </lineage>
</organism>
<dbReference type="AlphaFoldDB" id="A0A151IXT6"/>
<proteinExistence type="predicted"/>